<reference evidence="2 3" key="1">
    <citation type="submission" date="2020-05" db="EMBL/GenBank/DDBJ databases">
        <title>Draft Genome Sequences of Sphingomonas sp. Isolated from the International Space Station.</title>
        <authorList>
            <person name="Bijlani S."/>
            <person name="Singh N.K."/>
            <person name="Mason C.E."/>
            <person name="Wang C.C."/>
            <person name="Venkateswaran K."/>
        </authorList>
    </citation>
    <scope>NUCLEOTIDE SEQUENCE [LARGE SCALE GENOMIC DNA]</scope>
    <source>
        <strain evidence="2 3">IIF7SW-B5</strain>
    </source>
</reference>
<accession>A0ABX1UG43</accession>
<dbReference type="EMBL" id="JABEOV010000010">
    <property type="protein sequence ID" value="NNG53114.1"/>
    <property type="molecule type" value="Genomic_DNA"/>
</dbReference>
<keyword evidence="3" id="KW-1185">Reference proteome</keyword>
<name>A0ABX1UG43_9SPHN</name>
<dbReference type="Proteomes" id="UP000557656">
    <property type="component" value="Unassembled WGS sequence"/>
</dbReference>
<feature type="compositionally biased region" description="Basic and acidic residues" evidence="1">
    <location>
        <begin position="1"/>
        <end position="19"/>
    </location>
</feature>
<comment type="caution">
    <text evidence="2">The sequence shown here is derived from an EMBL/GenBank/DDBJ whole genome shotgun (WGS) entry which is preliminary data.</text>
</comment>
<dbReference type="RefSeq" id="WP_156477602.1">
    <property type="nucleotide sequence ID" value="NZ_JABEOV010000010.1"/>
</dbReference>
<gene>
    <name evidence="2" type="ORF">HKX05_07100</name>
</gene>
<feature type="region of interest" description="Disordered" evidence="1">
    <location>
        <begin position="1"/>
        <end position="22"/>
    </location>
</feature>
<evidence type="ECO:0000256" key="1">
    <source>
        <dbReference type="SAM" id="MobiDB-lite"/>
    </source>
</evidence>
<feature type="compositionally biased region" description="Basic and acidic residues" evidence="1">
    <location>
        <begin position="87"/>
        <end position="100"/>
    </location>
</feature>
<proteinExistence type="predicted"/>
<organism evidence="2 3">
    <name type="scientific">Sphingomonas sanguinis</name>
    <dbReference type="NCBI Taxonomy" id="33051"/>
    <lineage>
        <taxon>Bacteria</taxon>
        <taxon>Pseudomonadati</taxon>
        <taxon>Pseudomonadota</taxon>
        <taxon>Alphaproteobacteria</taxon>
        <taxon>Sphingomonadales</taxon>
        <taxon>Sphingomonadaceae</taxon>
        <taxon>Sphingomonas</taxon>
    </lineage>
</organism>
<protein>
    <submittedName>
        <fullName evidence="2">Uncharacterized protein</fullName>
    </submittedName>
</protein>
<dbReference type="GeneID" id="78488299"/>
<evidence type="ECO:0000313" key="2">
    <source>
        <dbReference type="EMBL" id="NNG53114.1"/>
    </source>
</evidence>
<feature type="region of interest" description="Disordered" evidence="1">
    <location>
        <begin position="81"/>
        <end position="100"/>
    </location>
</feature>
<evidence type="ECO:0000313" key="3">
    <source>
        <dbReference type="Proteomes" id="UP000557656"/>
    </source>
</evidence>
<sequence>MARDDGRGLRDQARSDVVMRGRTRQTLRPRAIMEILMGMMAPQSGMRWRFVAGRRIAHRRGGERTGIVAGRYRYGMIMRPHRRYRRQREQDRIGGKDHGR</sequence>